<keyword evidence="1" id="KW-1133">Transmembrane helix</keyword>
<dbReference type="OrthoDB" id="2739139at2"/>
<dbReference type="RefSeq" id="WP_142506910.1">
    <property type="nucleotide sequence ID" value="NZ_SADV01000001.1"/>
</dbReference>
<organism evidence="2 3">
    <name type="scientific">Lysinibacillus sphaericus</name>
    <name type="common">Bacillus sphaericus</name>
    <dbReference type="NCBI Taxonomy" id="1421"/>
    <lineage>
        <taxon>Bacteria</taxon>
        <taxon>Bacillati</taxon>
        <taxon>Bacillota</taxon>
        <taxon>Bacilli</taxon>
        <taxon>Bacillales</taxon>
        <taxon>Bacillaceae</taxon>
        <taxon>Lysinibacillus</taxon>
    </lineage>
</organism>
<evidence type="ECO:0000256" key="1">
    <source>
        <dbReference type="SAM" id="Phobius"/>
    </source>
</evidence>
<dbReference type="EMBL" id="SADV01000001">
    <property type="protein sequence ID" value="TQR39485.1"/>
    <property type="molecule type" value="Genomic_DNA"/>
</dbReference>
<keyword evidence="1" id="KW-0812">Transmembrane</keyword>
<dbReference type="Proteomes" id="UP000317944">
    <property type="component" value="Unassembled WGS sequence"/>
</dbReference>
<proteinExistence type="predicted"/>
<gene>
    <name evidence="2" type="ORF">C7Y47_00065</name>
</gene>
<dbReference type="AlphaFoldDB" id="A0A544V061"/>
<dbReference type="Pfam" id="PF13131">
    <property type="entry name" value="DUF3951"/>
    <property type="match status" value="1"/>
</dbReference>
<comment type="caution">
    <text evidence="2">The sequence shown here is derived from an EMBL/GenBank/DDBJ whole genome shotgun (WGS) entry which is preliminary data.</text>
</comment>
<protein>
    <submittedName>
        <fullName evidence="2">DUF3951 domain-containing protein</fullName>
    </submittedName>
</protein>
<name>A0A544V061_LYSSH</name>
<sequence length="52" mass="5789">MNIGNSIALIVSLIFSSILIRAIYRVFVKKKVPTMTYTPFDNAMDGGSKHDN</sequence>
<dbReference type="InterPro" id="IPR025028">
    <property type="entry name" value="DUF3951"/>
</dbReference>
<evidence type="ECO:0000313" key="3">
    <source>
        <dbReference type="Proteomes" id="UP000317944"/>
    </source>
</evidence>
<feature type="transmembrane region" description="Helical" evidence="1">
    <location>
        <begin position="6"/>
        <end position="24"/>
    </location>
</feature>
<keyword evidence="1" id="KW-0472">Membrane</keyword>
<evidence type="ECO:0000313" key="2">
    <source>
        <dbReference type="EMBL" id="TQR39485.1"/>
    </source>
</evidence>
<reference evidence="2 3" key="1">
    <citation type="submission" date="2018-03" db="EMBL/GenBank/DDBJ databases">
        <title>Aerobic endospore-forming bacteria genome sequencing and assembly.</title>
        <authorList>
            <person name="Cavalcante D.A."/>
            <person name="Driks A."/>
            <person name="Putonti C."/>
            <person name="De-Souza M.T."/>
        </authorList>
    </citation>
    <scope>NUCLEOTIDE SEQUENCE [LARGE SCALE GENOMIC DNA]</scope>
    <source>
        <strain evidence="2 3">SDF0037</strain>
    </source>
</reference>
<accession>A0A544V061</accession>